<proteinExistence type="predicted"/>
<keyword evidence="3" id="KW-0274">FAD</keyword>
<keyword evidence="5" id="KW-0560">Oxidoreductase</keyword>
<dbReference type="NCBIfam" id="NF006002">
    <property type="entry name" value="PRK08132.1"/>
    <property type="match status" value="1"/>
</dbReference>
<evidence type="ECO:0000313" key="6">
    <source>
        <dbReference type="Proteomes" id="UP001299970"/>
    </source>
</evidence>
<comment type="caution">
    <text evidence="5">The sequence shown here is derived from an EMBL/GenBank/DDBJ whole genome shotgun (WGS) entry which is preliminary data.</text>
</comment>
<keyword evidence="5" id="KW-0503">Monooxygenase</keyword>
<keyword evidence="2" id="KW-0285">Flavoprotein</keyword>
<comment type="cofactor">
    <cofactor evidence="1">
        <name>FAD</name>
        <dbReference type="ChEBI" id="CHEBI:57692"/>
    </cofactor>
</comment>
<evidence type="ECO:0000313" key="5">
    <source>
        <dbReference type="EMBL" id="MCH6169264.1"/>
    </source>
</evidence>
<dbReference type="PANTHER" id="PTHR43004:SF19">
    <property type="entry name" value="BINDING MONOOXYGENASE, PUTATIVE (JCVI)-RELATED"/>
    <property type="match status" value="1"/>
</dbReference>
<evidence type="ECO:0000256" key="1">
    <source>
        <dbReference type="ARBA" id="ARBA00001974"/>
    </source>
</evidence>
<dbReference type="Pfam" id="PF01494">
    <property type="entry name" value="FAD_binding_3"/>
    <property type="match status" value="1"/>
</dbReference>
<evidence type="ECO:0000256" key="3">
    <source>
        <dbReference type="ARBA" id="ARBA00022827"/>
    </source>
</evidence>
<sequence length="539" mass="58541">MNGPAGGDVVVVGNGPVGQTAALLLARWGVRTVVLDQRPGRDHVGSKSICQQRDVLDIWDAVGAGARIAAEGVTWTTARTFHRGAELFSHTFVDAGRSPFPPFVNISQSRTEEILDECIAAQPLIEVRWGQRVVALRQDADGVELTCDDGTSMDASFVVLAAGARCDELRALLGVTFDGHSFDDRFLICDIRTDLPERASERHFHFDPEWNPGRQVLVHPCPDSTFRIDWQVSAEFDLDAEVSSGAMDRRIRAVIGDRPYEVVWQSVYRFHSRCADRMRVGRVLLAGDAAHLVSPFGARGLNSGVPDAENAAWKIAFVLRGWAPEQLLESYHHERHAAARENLAVTTATMDFLVPRTPEQAEHRRDVLSRSPSDPAARALVDSGRLAEAFWYADSPLTTPSSARPFAGRPARGTAPAPGPGILVPDGVWDGAHRFRTLARDGFLLLTMPGADVAAVREATQSVSAPVRVLELAAGDPTGVLTGALDARPGEVWVVRPDAHVAAVLERPSSATIVDALHRALAIVMDREENEHGVLPTVR</sequence>
<keyword evidence="6" id="KW-1185">Reference proteome</keyword>
<evidence type="ECO:0000259" key="4">
    <source>
        <dbReference type="Pfam" id="PF01494"/>
    </source>
</evidence>
<dbReference type="GO" id="GO:0004497">
    <property type="term" value="F:monooxygenase activity"/>
    <property type="evidence" value="ECO:0007669"/>
    <property type="project" value="UniProtKB-KW"/>
</dbReference>
<dbReference type="PRINTS" id="PR00420">
    <property type="entry name" value="RNGMNOXGNASE"/>
</dbReference>
<dbReference type="PANTHER" id="PTHR43004">
    <property type="entry name" value="TRK SYSTEM POTASSIUM UPTAKE PROTEIN"/>
    <property type="match status" value="1"/>
</dbReference>
<dbReference type="RefSeq" id="WP_241039908.1">
    <property type="nucleotide sequence ID" value="NZ_BAAAJF010000021.1"/>
</dbReference>
<dbReference type="InterPro" id="IPR036188">
    <property type="entry name" value="FAD/NAD-bd_sf"/>
</dbReference>
<gene>
    <name evidence="5" type="ORF">MMF94_26505</name>
</gene>
<dbReference type="SUPFAM" id="SSF51905">
    <property type="entry name" value="FAD/NAD(P)-binding domain"/>
    <property type="match status" value="1"/>
</dbReference>
<name>A0ABS9TL52_9PSEU</name>
<protein>
    <submittedName>
        <fullName evidence="5">FAD-dependent monooxygenase</fullName>
    </submittedName>
</protein>
<dbReference type="Proteomes" id="UP001299970">
    <property type="component" value="Unassembled WGS sequence"/>
</dbReference>
<evidence type="ECO:0000256" key="2">
    <source>
        <dbReference type="ARBA" id="ARBA00022630"/>
    </source>
</evidence>
<dbReference type="InterPro" id="IPR002938">
    <property type="entry name" value="FAD-bd"/>
</dbReference>
<dbReference type="Gene3D" id="3.40.30.120">
    <property type="match status" value="1"/>
</dbReference>
<accession>A0ABS9TL52</accession>
<dbReference type="Gene3D" id="3.50.50.60">
    <property type="entry name" value="FAD/NAD(P)-binding domain"/>
    <property type="match status" value="1"/>
</dbReference>
<feature type="domain" description="FAD-binding" evidence="4">
    <location>
        <begin position="8"/>
        <end position="343"/>
    </location>
</feature>
<dbReference type="EMBL" id="JAKXMK010000024">
    <property type="protein sequence ID" value="MCH6169264.1"/>
    <property type="molecule type" value="Genomic_DNA"/>
</dbReference>
<dbReference type="InterPro" id="IPR050641">
    <property type="entry name" value="RIFMO-like"/>
</dbReference>
<reference evidence="5 6" key="1">
    <citation type="submission" date="2022-03" db="EMBL/GenBank/DDBJ databases">
        <title>Pseudonocardia alaer sp. nov., a novel actinomycete isolated from reed forest soil.</title>
        <authorList>
            <person name="Wang L."/>
        </authorList>
    </citation>
    <scope>NUCLEOTIDE SEQUENCE [LARGE SCALE GENOMIC DNA]</scope>
    <source>
        <strain evidence="5 6">Y-16303</strain>
    </source>
</reference>
<organism evidence="5 6">
    <name type="scientific">Pseudonocardia alaniniphila</name>
    <dbReference type="NCBI Taxonomy" id="75291"/>
    <lineage>
        <taxon>Bacteria</taxon>
        <taxon>Bacillati</taxon>
        <taxon>Actinomycetota</taxon>
        <taxon>Actinomycetes</taxon>
        <taxon>Pseudonocardiales</taxon>
        <taxon>Pseudonocardiaceae</taxon>
        <taxon>Pseudonocardia</taxon>
    </lineage>
</organism>
<dbReference type="Gene3D" id="3.30.70.2450">
    <property type="match status" value="1"/>
</dbReference>